<dbReference type="RefSeq" id="WP_192281254.1">
    <property type="nucleotide sequence ID" value="NZ_JBHSTT010000081.1"/>
</dbReference>
<keyword evidence="3" id="KW-0378">Hydrolase</keyword>
<comment type="caution">
    <text evidence="3">The sequence shown here is derived from an EMBL/GenBank/DDBJ whole genome shotgun (WGS) entry which is preliminary data.</text>
</comment>
<evidence type="ECO:0000313" key="4">
    <source>
        <dbReference type="Proteomes" id="UP001596237"/>
    </source>
</evidence>
<dbReference type="EMBL" id="JBHSTT010000081">
    <property type="protein sequence ID" value="MFC6391730.1"/>
    <property type="molecule type" value="Genomic_DNA"/>
</dbReference>
<gene>
    <name evidence="3" type="ORF">ACFQDP_20700</name>
</gene>
<keyword evidence="4" id="KW-1185">Reference proteome</keyword>
<feature type="region of interest" description="Disordered" evidence="1">
    <location>
        <begin position="223"/>
        <end position="245"/>
    </location>
</feature>
<dbReference type="Gene3D" id="1.10.10.2520">
    <property type="entry name" value="Cell wall hydrolase SleB, domain 1"/>
    <property type="match status" value="1"/>
</dbReference>
<dbReference type="InterPro" id="IPR011105">
    <property type="entry name" value="Cell_wall_hydrolase_SleB"/>
</dbReference>
<dbReference type="Pfam" id="PF07486">
    <property type="entry name" value="Hydrolase_2"/>
    <property type="match status" value="1"/>
</dbReference>
<reference evidence="4" key="1">
    <citation type="journal article" date="2019" name="Int. J. Syst. Evol. Microbiol.">
        <title>The Global Catalogue of Microorganisms (GCM) 10K type strain sequencing project: providing services to taxonomists for standard genome sequencing and annotation.</title>
        <authorList>
            <consortium name="The Broad Institute Genomics Platform"/>
            <consortium name="The Broad Institute Genome Sequencing Center for Infectious Disease"/>
            <person name="Wu L."/>
            <person name="Ma J."/>
        </authorList>
    </citation>
    <scope>NUCLEOTIDE SEQUENCE [LARGE SCALE GENOMIC DNA]</scope>
    <source>
        <strain evidence="4">CCUG 36916</strain>
    </source>
</reference>
<name>A0ABW1WWR3_9HYPH</name>
<evidence type="ECO:0000259" key="2">
    <source>
        <dbReference type="Pfam" id="PF07486"/>
    </source>
</evidence>
<evidence type="ECO:0000313" key="3">
    <source>
        <dbReference type="EMBL" id="MFC6391730.1"/>
    </source>
</evidence>
<proteinExistence type="predicted"/>
<organism evidence="3 4">
    <name type="scientific">Methylorubrum zatmanii</name>
    <dbReference type="NCBI Taxonomy" id="29429"/>
    <lineage>
        <taxon>Bacteria</taxon>
        <taxon>Pseudomonadati</taxon>
        <taxon>Pseudomonadota</taxon>
        <taxon>Alphaproteobacteria</taxon>
        <taxon>Hyphomicrobiales</taxon>
        <taxon>Methylobacteriaceae</taxon>
        <taxon>Methylorubrum</taxon>
    </lineage>
</organism>
<dbReference type="InterPro" id="IPR042047">
    <property type="entry name" value="SleB_dom1"/>
</dbReference>
<protein>
    <submittedName>
        <fullName evidence="3">Cell wall hydrolase</fullName>
    </submittedName>
</protein>
<sequence>MRADRTFRLFCLFGLALTGSGLGGCGLFRPQTELTTGSIAPSAKVVQAPTAADKECLARAMYFESNRSDEEGLLAVGTVVMNRLDAPAYPGRICEVVGQKRQFANGVLTKPVREQDRPRLEKVADALLSGQRHEGVGPALHFHTAGYSFPYKNMHYVAAAGGNVFYEKSDREGYLPAVQPRAVVQTASGRLMPLQVAAANSGMIGLPLTGRVQPTLTAEYTAPTAPDLRIPGPARYASAPGRDQR</sequence>
<dbReference type="GO" id="GO:0016787">
    <property type="term" value="F:hydrolase activity"/>
    <property type="evidence" value="ECO:0007669"/>
    <property type="project" value="UniProtKB-KW"/>
</dbReference>
<feature type="domain" description="Cell wall hydrolase SleB" evidence="2">
    <location>
        <begin position="69"/>
        <end position="166"/>
    </location>
</feature>
<dbReference type="Proteomes" id="UP001596237">
    <property type="component" value="Unassembled WGS sequence"/>
</dbReference>
<dbReference type="PROSITE" id="PS51257">
    <property type="entry name" value="PROKAR_LIPOPROTEIN"/>
    <property type="match status" value="1"/>
</dbReference>
<evidence type="ECO:0000256" key="1">
    <source>
        <dbReference type="SAM" id="MobiDB-lite"/>
    </source>
</evidence>
<accession>A0ABW1WWR3</accession>